<gene>
    <name evidence="2" type="ORF">L227DRAFT_651582</name>
</gene>
<organism evidence="2 3">
    <name type="scientific">Lentinus tigrinus ALCF2SS1-6</name>
    <dbReference type="NCBI Taxonomy" id="1328759"/>
    <lineage>
        <taxon>Eukaryota</taxon>
        <taxon>Fungi</taxon>
        <taxon>Dikarya</taxon>
        <taxon>Basidiomycota</taxon>
        <taxon>Agaricomycotina</taxon>
        <taxon>Agaricomycetes</taxon>
        <taxon>Polyporales</taxon>
        <taxon>Polyporaceae</taxon>
        <taxon>Lentinus</taxon>
    </lineage>
</organism>
<dbReference type="AlphaFoldDB" id="A0A5C2SFZ2"/>
<name>A0A5C2SFZ2_9APHY</name>
<proteinExistence type="predicted"/>
<evidence type="ECO:0000313" key="3">
    <source>
        <dbReference type="Proteomes" id="UP000313359"/>
    </source>
</evidence>
<feature type="compositionally biased region" description="Polar residues" evidence="1">
    <location>
        <begin position="225"/>
        <end position="239"/>
    </location>
</feature>
<dbReference type="OrthoDB" id="4590707at2759"/>
<dbReference type="STRING" id="1328759.A0A5C2SFZ2"/>
<protein>
    <submittedName>
        <fullName evidence="2">Uncharacterized protein</fullName>
    </submittedName>
</protein>
<evidence type="ECO:0000313" key="2">
    <source>
        <dbReference type="EMBL" id="RPD62650.1"/>
    </source>
</evidence>
<feature type="region of interest" description="Disordered" evidence="1">
    <location>
        <begin position="72"/>
        <end position="239"/>
    </location>
</feature>
<evidence type="ECO:0000256" key="1">
    <source>
        <dbReference type="SAM" id="MobiDB-lite"/>
    </source>
</evidence>
<dbReference type="EMBL" id="ML122258">
    <property type="protein sequence ID" value="RPD62650.1"/>
    <property type="molecule type" value="Genomic_DNA"/>
</dbReference>
<feature type="compositionally biased region" description="Basic and acidic residues" evidence="1">
    <location>
        <begin position="171"/>
        <end position="180"/>
    </location>
</feature>
<sequence length="239" mass="24788">MMASRLARRAFANSVRPAARVSAPVGRRFASTTAGHVAKESSDMPWIIGSALVFGPVIAYLLTPTAKSKASHAAEHKHAKAGISAVPNEVDAPAPKSDVDASATQAIVSDSPKDAQAAEEASFSDSAVSSEDGKVHGSPELTDSEGTTVSAEEVDASMKQAFDANLPVDAQRAEEGEDKYASGAPGQTEEAETDHEQKEKPGRAHTGTLQTDDHSGPTNLGDARQASTSKQAPKQASQD</sequence>
<reference evidence="2" key="1">
    <citation type="journal article" date="2018" name="Genome Biol. Evol.">
        <title>Genomics and development of Lentinus tigrinus, a white-rot wood-decaying mushroom with dimorphic fruiting bodies.</title>
        <authorList>
            <person name="Wu B."/>
            <person name="Xu Z."/>
            <person name="Knudson A."/>
            <person name="Carlson A."/>
            <person name="Chen N."/>
            <person name="Kovaka S."/>
            <person name="LaButti K."/>
            <person name="Lipzen A."/>
            <person name="Pennachio C."/>
            <person name="Riley R."/>
            <person name="Schakwitz W."/>
            <person name="Umezawa K."/>
            <person name="Ohm R.A."/>
            <person name="Grigoriev I.V."/>
            <person name="Nagy L.G."/>
            <person name="Gibbons J."/>
            <person name="Hibbett D."/>
        </authorList>
    </citation>
    <scope>NUCLEOTIDE SEQUENCE [LARGE SCALE GENOMIC DNA]</scope>
    <source>
        <strain evidence="2">ALCF2SS1-6</strain>
    </source>
</reference>
<dbReference type="Proteomes" id="UP000313359">
    <property type="component" value="Unassembled WGS sequence"/>
</dbReference>
<keyword evidence="3" id="KW-1185">Reference proteome</keyword>
<accession>A0A5C2SFZ2</accession>